<evidence type="ECO:0000313" key="1">
    <source>
        <dbReference type="EMBL" id="KAJ9695973.1"/>
    </source>
</evidence>
<comment type="caution">
    <text evidence="1">The sequence shown here is derived from an EMBL/GenBank/DDBJ whole genome shotgun (WGS) entry which is preliminary data.</text>
</comment>
<organism evidence="1 2">
    <name type="scientific">Vitis rotundifolia</name>
    <name type="common">Muscadine grape</name>
    <dbReference type="NCBI Taxonomy" id="103349"/>
    <lineage>
        <taxon>Eukaryota</taxon>
        <taxon>Viridiplantae</taxon>
        <taxon>Streptophyta</taxon>
        <taxon>Embryophyta</taxon>
        <taxon>Tracheophyta</taxon>
        <taxon>Spermatophyta</taxon>
        <taxon>Magnoliopsida</taxon>
        <taxon>eudicotyledons</taxon>
        <taxon>Gunneridae</taxon>
        <taxon>Pentapetalae</taxon>
        <taxon>rosids</taxon>
        <taxon>Vitales</taxon>
        <taxon>Vitaceae</taxon>
        <taxon>Viteae</taxon>
        <taxon>Vitis</taxon>
    </lineage>
</organism>
<accession>A0AA38ZVC6</accession>
<dbReference type="AlphaFoldDB" id="A0AA38ZVC6"/>
<dbReference type="Proteomes" id="UP001168098">
    <property type="component" value="Unassembled WGS sequence"/>
</dbReference>
<sequence>MKFIFLSISISLCLILTAIILVAGGRVHSISKDSVLMARGPVPSSAASSCTYIGGDDRADHRPCITRPTTPP</sequence>
<protein>
    <submittedName>
        <fullName evidence="1">Uncharacterized protein</fullName>
    </submittedName>
</protein>
<gene>
    <name evidence="1" type="ORF">PVL29_008302</name>
</gene>
<keyword evidence="2" id="KW-1185">Reference proteome</keyword>
<proteinExistence type="predicted"/>
<dbReference type="EMBL" id="JARBHA010000007">
    <property type="protein sequence ID" value="KAJ9695973.1"/>
    <property type="molecule type" value="Genomic_DNA"/>
</dbReference>
<reference evidence="1 2" key="1">
    <citation type="journal article" date="2023" name="BMC Biotechnol.">
        <title>Vitis rotundifolia cv Carlos genome sequencing.</title>
        <authorList>
            <person name="Huff M."/>
            <person name="Hulse-Kemp A."/>
            <person name="Scheffler B."/>
            <person name="Youngblood R."/>
            <person name="Simpson S."/>
            <person name="Babiker E."/>
            <person name="Staton M."/>
        </authorList>
    </citation>
    <scope>NUCLEOTIDE SEQUENCE [LARGE SCALE GENOMIC DNA]</scope>
    <source>
        <tissue evidence="1">Leaf</tissue>
    </source>
</reference>
<evidence type="ECO:0000313" key="2">
    <source>
        <dbReference type="Proteomes" id="UP001168098"/>
    </source>
</evidence>
<name>A0AA38ZVC6_VITRO</name>